<dbReference type="AlphaFoldDB" id="A0A2I0IL11"/>
<dbReference type="EMBL" id="PGOL01002855">
    <property type="protein sequence ID" value="PKI44682.1"/>
    <property type="molecule type" value="Genomic_DNA"/>
</dbReference>
<evidence type="ECO:0000313" key="2">
    <source>
        <dbReference type="Proteomes" id="UP000233551"/>
    </source>
</evidence>
<name>A0A2I0IL11_PUNGR</name>
<sequence length="123" mass="13892">MLASSKALPDSYKWIALESPSIYATLDPLRRRPRYVGHSYGSAHLQETEHENGQEMPMSFHFARSPFNGLRRIKSFTLYFGNSSVEPVATSPLTTDSNHHLEKPIDVIFLRKGRGGTEGELEE</sequence>
<keyword evidence="2" id="KW-1185">Reference proteome</keyword>
<comment type="caution">
    <text evidence="1">The sequence shown here is derived from an EMBL/GenBank/DDBJ whole genome shotgun (WGS) entry which is preliminary data.</text>
</comment>
<protein>
    <submittedName>
        <fullName evidence="1">Uncharacterized protein</fullName>
    </submittedName>
</protein>
<reference evidence="1 2" key="1">
    <citation type="submission" date="2017-11" db="EMBL/GenBank/DDBJ databases">
        <title>De-novo sequencing of pomegranate (Punica granatum L.) genome.</title>
        <authorList>
            <person name="Akparov Z."/>
            <person name="Amiraslanov A."/>
            <person name="Hajiyeva S."/>
            <person name="Abbasov M."/>
            <person name="Kaur K."/>
            <person name="Hamwieh A."/>
            <person name="Solovyev V."/>
            <person name="Salamov A."/>
            <person name="Braich B."/>
            <person name="Kosarev P."/>
            <person name="Mahmoud A."/>
            <person name="Hajiyev E."/>
            <person name="Babayeva S."/>
            <person name="Izzatullayeva V."/>
            <person name="Mammadov A."/>
            <person name="Mammadov A."/>
            <person name="Sharifova S."/>
            <person name="Ojaghi J."/>
            <person name="Eynullazada K."/>
            <person name="Bayramov B."/>
            <person name="Abdulazimova A."/>
            <person name="Shahmuradov I."/>
        </authorList>
    </citation>
    <scope>NUCLEOTIDE SEQUENCE [LARGE SCALE GENOMIC DNA]</scope>
    <source>
        <strain evidence="2">cv. AG2017</strain>
        <tissue evidence="1">Leaf</tissue>
    </source>
</reference>
<proteinExistence type="predicted"/>
<accession>A0A2I0IL11</accession>
<gene>
    <name evidence="1" type="ORF">CRG98_034925</name>
</gene>
<evidence type="ECO:0000313" key="1">
    <source>
        <dbReference type="EMBL" id="PKI44682.1"/>
    </source>
</evidence>
<dbReference type="Proteomes" id="UP000233551">
    <property type="component" value="Unassembled WGS sequence"/>
</dbReference>
<organism evidence="1 2">
    <name type="scientific">Punica granatum</name>
    <name type="common">Pomegranate</name>
    <dbReference type="NCBI Taxonomy" id="22663"/>
    <lineage>
        <taxon>Eukaryota</taxon>
        <taxon>Viridiplantae</taxon>
        <taxon>Streptophyta</taxon>
        <taxon>Embryophyta</taxon>
        <taxon>Tracheophyta</taxon>
        <taxon>Spermatophyta</taxon>
        <taxon>Magnoliopsida</taxon>
        <taxon>eudicotyledons</taxon>
        <taxon>Gunneridae</taxon>
        <taxon>Pentapetalae</taxon>
        <taxon>rosids</taxon>
        <taxon>malvids</taxon>
        <taxon>Myrtales</taxon>
        <taxon>Lythraceae</taxon>
        <taxon>Punica</taxon>
    </lineage>
</organism>